<dbReference type="PANTHER" id="PTHR45138">
    <property type="entry name" value="REGULATORY COMPONENTS OF SENSORY TRANSDUCTION SYSTEM"/>
    <property type="match status" value="1"/>
</dbReference>
<feature type="domain" description="GGDEF" evidence="4">
    <location>
        <begin position="247"/>
        <end position="380"/>
    </location>
</feature>
<comment type="caution">
    <text evidence="5">The sequence shown here is derived from an EMBL/GenBank/DDBJ whole genome shotgun (WGS) entry which is preliminary data.</text>
</comment>
<evidence type="ECO:0000256" key="2">
    <source>
        <dbReference type="ARBA" id="ARBA00034247"/>
    </source>
</evidence>
<evidence type="ECO:0000256" key="3">
    <source>
        <dbReference type="SAM" id="Phobius"/>
    </source>
</evidence>
<dbReference type="Pfam" id="PF00990">
    <property type="entry name" value="GGDEF"/>
    <property type="match status" value="1"/>
</dbReference>
<feature type="transmembrane region" description="Helical" evidence="3">
    <location>
        <begin position="118"/>
        <end position="137"/>
    </location>
</feature>
<gene>
    <name evidence="5" type="ORF">IG616_03100</name>
</gene>
<dbReference type="NCBIfam" id="TIGR00254">
    <property type="entry name" value="GGDEF"/>
    <property type="match status" value="1"/>
</dbReference>
<evidence type="ECO:0000256" key="1">
    <source>
        <dbReference type="ARBA" id="ARBA00012528"/>
    </source>
</evidence>
<feature type="transmembrane region" description="Helical" evidence="3">
    <location>
        <begin position="6"/>
        <end position="26"/>
    </location>
</feature>
<accession>A0ABR9CI77</accession>
<feature type="transmembrane region" description="Helical" evidence="3">
    <location>
        <begin position="149"/>
        <end position="167"/>
    </location>
</feature>
<evidence type="ECO:0000313" key="5">
    <source>
        <dbReference type="EMBL" id="MBD8890520.1"/>
    </source>
</evidence>
<organism evidence="5 6">
    <name type="scientific">Roseibium litorale</name>
    <dbReference type="NCBI Taxonomy" id="2803841"/>
    <lineage>
        <taxon>Bacteria</taxon>
        <taxon>Pseudomonadati</taxon>
        <taxon>Pseudomonadota</taxon>
        <taxon>Alphaproteobacteria</taxon>
        <taxon>Hyphomicrobiales</taxon>
        <taxon>Stappiaceae</taxon>
        <taxon>Roseibium</taxon>
    </lineage>
</organism>
<reference evidence="6" key="1">
    <citation type="submission" date="2020-09" db="EMBL/GenBank/DDBJ databases">
        <title>The genome sequence of strain Labrenzia suaedae 4C16A.</title>
        <authorList>
            <person name="Liu Y."/>
        </authorList>
    </citation>
    <scope>NUCLEOTIDE SEQUENCE [LARGE SCALE GENOMIC DNA]</scope>
    <source>
        <strain evidence="6">4C16A</strain>
    </source>
</reference>
<dbReference type="Proteomes" id="UP000632063">
    <property type="component" value="Unassembled WGS sequence"/>
</dbReference>
<feature type="transmembrane region" description="Helical" evidence="3">
    <location>
        <begin position="95"/>
        <end position="112"/>
    </location>
</feature>
<dbReference type="InterPro" id="IPR050469">
    <property type="entry name" value="Diguanylate_Cyclase"/>
</dbReference>
<dbReference type="InterPro" id="IPR000160">
    <property type="entry name" value="GGDEF_dom"/>
</dbReference>
<feature type="transmembrane region" description="Helical" evidence="3">
    <location>
        <begin position="38"/>
        <end position="57"/>
    </location>
</feature>
<dbReference type="SMART" id="SM00267">
    <property type="entry name" value="GGDEF"/>
    <property type="match status" value="1"/>
</dbReference>
<dbReference type="Gene3D" id="3.30.70.270">
    <property type="match status" value="1"/>
</dbReference>
<dbReference type="RefSeq" id="WP_192146261.1">
    <property type="nucleotide sequence ID" value="NZ_JACYXI010000001.1"/>
</dbReference>
<dbReference type="SUPFAM" id="SSF55073">
    <property type="entry name" value="Nucleotide cyclase"/>
    <property type="match status" value="1"/>
</dbReference>
<keyword evidence="3" id="KW-0472">Membrane</keyword>
<feature type="transmembrane region" description="Helical" evidence="3">
    <location>
        <begin position="63"/>
        <end position="83"/>
    </location>
</feature>
<dbReference type="CDD" id="cd01949">
    <property type="entry name" value="GGDEF"/>
    <property type="match status" value="1"/>
</dbReference>
<feature type="transmembrane region" description="Helical" evidence="3">
    <location>
        <begin position="187"/>
        <end position="208"/>
    </location>
</feature>
<comment type="catalytic activity">
    <reaction evidence="2">
        <text>2 GTP = 3',3'-c-di-GMP + 2 diphosphate</text>
        <dbReference type="Rhea" id="RHEA:24898"/>
        <dbReference type="ChEBI" id="CHEBI:33019"/>
        <dbReference type="ChEBI" id="CHEBI:37565"/>
        <dbReference type="ChEBI" id="CHEBI:58805"/>
        <dbReference type="EC" id="2.7.7.65"/>
    </reaction>
</comment>
<keyword evidence="3" id="KW-0812">Transmembrane</keyword>
<name>A0ABR9CI77_9HYPH</name>
<proteinExistence type="predicted"/>
<dbReference type="InterPro" id="IPR043128">
    <property type="entry name" value="Rev_trsase/Diguanyl_cyclase"/>
</dbReference>
<dbReference type="InterPro" id="IPR029787">
    <property type="entry name" value="Nucleotide_cyclase"/>
</dbReference>
<dbReference type="PANTHER" id="PTHR45138:SF9">
    <property type="entry name" value="DIGUANYLATE CYCLASE DGCM-RELATED"/>
    <property type="match status" value="1"/>
</dbReference>
<dbReference type="EMBL" id="JACYXI010000001">
    <property type="protein sequence ID" value="MBD8890520.1"/>
    <property type="molecule type" value="Genomic_DNA"/>
</dbReference>
<keyword evidence="6" id="KW-1185">Reference proteome</keyword>
<protein>
    <recommendedName>
        <fullName evidence="1">diguanylate cyclase</fullName>
        <ecNumber evidence="1">2.7.7.65</ecNumber>
    </recommendedName>
</protein>
<keyword evidence="3" id="KW-1133">Transmembrane helix</keyword>
<evidence type="ECO:0000259" key="4">
    <source>
        <dbReference type="PROSITE" id="PS50887"/>
    </source>
</evidence>
<dbReference type="PROSITE" id="PS50887">
    <property type="entry name" value="GGDEF"/>
    <property type="match status" value="1"/>
</dbReference>
<dbReference type="EC" id="2.7.7.65" evidence="1"/>
<reference evidence="5 6" key="2">
    <citation type="journal article" date="2021" name="Int. J. Syst. Evol. Microbiol.">
        <title>Roseibium litorale sp. nov., isolated from a tidal flat sediment and proposal for the reclassification of Labrenzia polysiphoniae as Roseibium polysiphoniae comb. nov.</title>
        <authorList>
            <person name="Liu Y."/>
            <person name="Pei T."/>
            <person name="Du J."/>
            <person name="Chao M."/>
            <person name="Deng M.R."/>
            <person name="Zhu H."/>
        </authorList>
    </citation>
    <scope>NUCLEOTIDE SEQUENCE [LARGE SCALE GENOMIC DNA]</scope>
    <source>
        <strain evidence="5 6">4C16A</strain>
    </source>
</reference>
<evidence type="ECO:0000313" key="6">
    <source>
        <dbReference type="Proteomes" id="UP000632063"/>
    </source>
</evidence>
<sequence>MDSFSILAAQFIILAVFSITFLLMAWNKRELSSCACWAGANMILAVGIGFILLGRIITLPLFYLLVNTTLIAGLCLLRNGAAAFHNISPSTVRSYWGLALVVLATLSIHIGLPPSQSYVIFNIAALALSGETLLFYIQGRNDGLRSRWGLIFSFSLLFLSFALRLSLNLAGEFGLVPPAIDTWMMSLHLGLVLIFVSANGAFSLALIYERIAADHKSAASRDPLTGVYNRREFFARLHTLLGNKASGSFAVILLDLDHFKQINDKLGHSTGDQVLQLTTATMQESMGSGHCLARIGGEEFAVLMPQATYEEAYNLAERIRIAIEKMPLPFTAEGTSLTVSAGLYHGTGNGLTPTDVLRQADERLYSSKNSGRNRVSVVQAA</sequence>